<dbReference type="OrthoDB" id="7595944at2"/>
<dbReference type="AlphaFoldDB" id="A0A4P6JUG6"/>
<keyword evidence="2" id="KW-1185">Reference proteome</keyword>
<reference evidence="1 2" key="1">
    <citation type="submission" date="2019-01" db="EMBL/GenBank/DDBJ databases">
        <title>Ktedonosporobacter rubrisoli SCAWS-G2.</title>
        <authorList>
            <person name="Huang Y."/>
            <person name="Yan B."/>
        </authorList>
    </citation>
    <scope>NUCLEOTIDE SEQUENCE [LARGE SCALE GENOMIC DNA]</scope>
    <source>
        <strain evidence="1 2">SCAWS-G2</strain>
    </source>
</reference>
<dbReference type="EMBL" id="CP035758">
    <property type="protein sequence ID" value="QBD79279.1"/>
    <property type="molecule type" value="Genomic_DNA"/>
</dbReference>
<dbReference type="Proteomes" id="UP000290365">
    <property type="component" value="Chromosome"/>
</dbReference>
<gene>
    <name evidence="1" type="ORF">EPA93_26150</name>
</gene>
<dbReference type="KEGG" id="kbs:EPA93_26150"/>
<evidence type="ECO:0000313" key="2">
    <source>
        <dbReference type="Proteomes" id="UP000290365"/>
    </source>
</evidence>
<dbReference type="RefSeq" id="WP_129890332.1">
    <property type="nucleotide sequence ID" value="NZ_CP035758.1"/>
</dbReference>
<accession>A0A4P6JUG6</accession>
<organism evidence="1 2">
    <name type="scientific">Ktedonosporobacter rubrisoli</name>
    <dbReference type="NCBI Taxonomy" id="2509675"/>
    <lineage>
        <taxon>Bacteria</taxon>
        <taxon>Bacillati</taxon>
        <taxon>Chloroflexota</taxon>
        <taxon>Ktedonobacteria</taxon>
        <taxon>Ktedonobacterales</taxon>
        <taxon>Ktedonosporobacteraceae</taxon>
        <taxon>Ktedonosporobacter</taxon>
    </lineage>
</organism>
<evidence type="ECO:0000313" key="1">
    <source>
        <dbReference type="EMBL" id="QBD79279.1"/>
    </source>
</evidence>
<proteinExistence type="predicted"/>
<name>A0A4P6JUG6_KTERU</name>
<sequence>MYLPDEIPDAKVLITVKTYPLPSSKYEELVCTAGFLNNGKWIRIYPIPFRTLSYESQYSKYHWITLDLVRNTSDFRPESYRPKHGIENIRIGPKIETGKNRDWAERKQYALNEIFYSMDDIIQLAKGNERKSLATLKPREIVDFVIEPDERDWKPEWRDQLLQYNLFDLDEQGQGKLRQVIPKLPYKYFYKLLSKGDKKPRKMMVEDWELGALYWNCYRRHGKDEAKANELVKKKYLDEFCTKDLHLFVGTTKQFHLISQNPFVIVGVFPPPKLQTRDIKQAGSSSFTAEGVQQKPLFEFD</sequence>
<protein>
    <submittedName>
        <fullName evidence="1">Uncharacterized protein</fullName>
    </submittedName>
</protein>